<name>A0A7R9CDR0_TIMCR</name>
<feature type="compositionally biased region" description="Basic and acidic residues" evidence="1">
    <location>
        <begin position="32"/>
        <end position="42"/>
    </location>
</feature>
<evidence type="ECO:0000256" key="1">
    <source>
        <dbReference type="SAM" id="MobiDB-lite"/>
    </source>
</evidence>
<protein>
    <submittedName>
        <fullName evidence="2">Uncharacterized protein</fullName>
    </submittedName>
</protein>
<gene>
    <name evidence="2" type="ORF">TCEB3V08_LOCUS1456</name>
</gene>
<sequence length="93" mass="10396">MEIRKPFKKNYPQHTDRDLNPYLPITTNSIQHESDALDHATTDEVGSTEDAKSAADSSKLAVKKPRPKASSPNRQGPQQCQVSFSVRLIELFS</sequence>
<reference evidence="2" key="1">
    <citation type="submission" date="2020-11" db="EMBL/GenBank/DDBJ databases">
        <authorList>
            <person name="Tran Van P."/>
        </authorList>
    </citation>
    <scope>NUCLEOTIDE SEQUENCE</scope>
</reference>
<organism evidence="2">
    <name type="scientific">Timema cristinae</name>
    <name type="common">Walking stick</name>
    <dbReference type="NCBI Taxonomy" id="61476"/>
    <lineage>
        <taxon>Eukaryota</taxon>
        <taxon>Metazoa</taxon>
        <taxon>Ecdysozoa</taxon>
        <taxon>Arthropoda</taxon>
        <taxon>Hexapoda</taxon>
        <taxon>Insecta</taxon>
        <taxon>Pterygota</taxon>
        <taxon>Neoptera</taxon>
        <taxon>Polyneoptera</taxon>
        <taxon>Phasmatodea</taxon>
        <taxon>Timematodea</taxon>
        <taxon>Timematoidea</taxon>
        <taxon>Timematidae</taxon>
        <taxon>Timema</taxon>
    </lineage>
</organism>
<feature type="region of interest" description="Disordered" evidence="1">
    <location>
        <begin position="1"/>
        <end position="80"/>
    </location>
</feature>
<feature type="compositionally biased region" description="Polar residues" evidence="1">
    <location>
        <begin position="70"/>
        <end position="80"/>
    </location>
</feature>
<accession>A0A7R9CDR0</accession>
<dbReference type="AlphaFoldDB" id="A0A7R9CDR0"/>
<dbReference type="EMBL" id="OC316731">
    <property type="protein sequence ID" value="CAD7393487.1"/>
    <property type="molecule type" value="Genomic_DNA"/>
</dbReference>
<proteinExistence type="predicted"/>
<evidence type="ECO:0000313" key="2">
    <source>
        <dbReference type="EMBL" id="CAD7393487.1"/>
    </source>
</evidence>